<reference evidence="1" key="1">
    <citation type="submission" date="2019-08" db="EMBL/GenBank/DDBJ databases">
        <authorList>
            <person name="Kucharzyk K."/>
            <person name="Murdoch R.W."/>
            <person name="Higgins S."/>
            <person name="Loffler F."/>
        </authorList>
    </citation>
    <scope>NUCLEOTIDE SEQUENCE</scope>
</reference>
<comment type="caution">
    <text evidence="1">The sequence shown here is derived from an EMBL/GenBank/DDBJ whole genome shotgun (WGS) entry which is preliminary data.</text>
</comment>
<dbReference type="EMBL" id="VSSQ01070376">
    <property type="protein sequence ID" value="MPN22200.1"/>
    <property type="molecule type" value="Genomic_DNA"/>
</dbReference>
<organism evidence="1">
    <name type="scientific">bioreactor metagenome</name>
    <dbReference type="NCBI Taxonomy" id="1076179"/>
    <lineage>
        <taxon>unclassified sequences</taxon>
        <taxon>metagenomes</taxon>
        <taxon>ecological metagenomes</taxon>
    </lineage>
</organism>
<accession>A0A645G885</accession>
<evidence type="ECO:0000313" key="1">
    <source>
        <dbReference type="EMBL" id="MPN22200.1"/>
    </source>
</evidence>
<dbReference type="AlphaFoldDB" id="A0A645G885"/>
<proteinExistence type="predicted"/>
<sequence length="60" mass="6419">MADGHRTGGIHLLSDVLRTAVVGTVSLSKRSRFRFITGKNIATVTVGTVCQVHQLIADTL</sequence>
<name>A0A645G885_9ZZZZ</name>
<gene>
    <name evidence="1" type="ORF">SDC9_169583</name>
</gene>
<protein>
    <submittedName>
        <fullName evidence="1">Uncharacterized protein</fullName>
    </submittedName>
</protein>